<accession>A0A3L6Q1Z4</accession>
<gene>
    <name evidence="2" type="ORF">C2845_PM17G05890</name>
</gene>
<name>A0A3L6Q1Z4_PANMI</name>
<dbReference type="OrthoDB" id="685425at2759"/>
<dbReference type="EMBL" id="PQIB02000014">
    <property type="protein sequence ID" value="RLM69968.1"/>
    <property type="molecule type" value="Genomic_DNA"/>
</dbReference>
<evidence type="ECO:0000313" key="3">
    <source>
        <dbReference type="Proteomes" id="UP000275267"/>
    </source>
</evidence>
<feature type="region of interest" description="Disordered" evidence="1">
    <location>
        <begin position="1"/>
        <end position="35"/>
    </location>
</feature>
<dbReference type="AlphaFoldDB" id="A0A3L6Q1Z4"/>
<sequence>MPVIFQPMAPRKQATGRGKKQIADGEGGSSPPSAKVTRMMVEGSSWRASTIKERDLPRLVAERALQEEGVVQWQVAGTDSSPWENTGIPRNSPAFHLFRHLFRLKPEPNEDNPALVGGAGVQLRDKALYLKFSTPSSLSGWHARWFYIGNHKPSLPRRDNAPPQR</sequence>
<evidence type="ECO:0000256" key="1">
    <source>
        <dbReference type="SAM" id="MobiDB-lite"/>
    </source>
</evidence>
<protein>
    <recommendedName>
        <fullName evidence="4">Gypsy-type retrotransposon protein</fullName>
    </recommendedName>
</protein>
<reference evidence="3" key="1">
    <citation type="journal article" date="2019" name="Nat. Commun.">
        <title>The genome of broomcorn millet.</title>
        <authorList>
            <person name="Zou C."/>
            <person name="Miki D."/>
            <person name="Li D."/>
            <person name="Tang Q."/>
            <person name="Xiao L."/>
            <person name="Rajput S."/>
            <person name="Deng P."/>
            <person name="Jia W."/>
            <person name="Huang R."/>
            <person name="Zhang M."/>
            <person name="Sun Y."/>
            <person name="Hu J."/>
            <person name="Fu X."/>
            <person name="Schnable P.S."/>
            <person name="Li F."/>
            <person name="Zhang H."/>
            <person name="Feng B."/>
            <person name="Zhu X."/>
            <person name="Liu R."/>
            <person name="Schnable J.C."/>
            <person name="Zhu J.-K."/>
            <person name="Zhang H."/>
        </authorList>
    </citation>
    <scope>NUCLEOTIDE SEQUENCE [LARGE SCALE GENOMIC DNA]</scope>
</reference>
<dbReference type="Proteomes" id="UP000275267">
    <property type="component" value="Unassembled WGS sequence"/>
</dbReference>
<keyword evidence="3" id="KW-1185">Reference proteome</keyword>
<comment type="caution">
    <text evidence="2">The sequence shown here is derived from an EMBL/GenBank/DDBJ whole genome shotgun (WGS) entry which is preliminary data.</text>
</comment>
<evidence type="ECO:0008006" key="4">
    <source>
        <dbReference type="Google" id="ProtNLM"/>
    </source>
</evidence>
<dbReference type="PANTHER" id="PTHR33026:SF7">
    <property type="entry name" value="OS03G0100275 PROTEIN"/>
    <property type="match status" value="1"/>
</dbReference>
<dbReference type="PANTHER" id="PTHR33026">
    <property type="entry name" value="OS06G0360600 PROTEIN"/>
    <property type="match status" value="1"/>
</dbReference>
<proteinExistence type="predicted"/>
<evidence type="ECO:0000313" key="2">
    <source>
        <dbReference type="EMBL" id="RLM69968.1"/>
    </source>
</evidence>
<organism evidence="2 3">
    <name type="scientific">Panicum miliaceum</name>
    <name type="common">Proso millet</name>
    <name type="synonym">Broomcorn millet</name>
    <dbReference type="NCBI Taxonomy" id="4540"/>
    <lineage>
        <taxon>Eukaryota</taxon>
        <taxon>Viridiplantae</taxon>
        <taxon>Streptophyta</taxon>
        <taxon>Embryophyta</taxon>
        <taxon>Tracheophyta</taxon>
        <taxon>Spermatophyta</taxon>
        <taxon>Magnoliopsida</taxon>
        <taxon>Liliopsida</taxon>
        <taxon>Poales</taxon>
        <taxon>Poaceae</taxon>
        <taxon>PACMAD clade</taxon>
        <taxon>Panicoideae</taxon>
        <taxon>Panicodae</taxon>
        <taxon>Paniceae</taxon>
        <taxon>Panicinae</taxon>
        <taxon>Panicum</taxon>
        <taxon>Panicum sect. Panicum</taxon>
    </lineage>
</organism>